<gene>
    <name evidence="1" type="ORF">DDT54_14350</name>
    <name evidence="2" type="ORF">EH206_19655</name>
</gene>
<evidence type="ECO:0000313" key="4">
    <source>
        <dbReference type="Proteomes" id="UP000303847"/>
    </source>
</evidence>
<dbReference type="AlphaFoldDB" id="A0A2U1UPL8"/>
<dbReference type="Pfam" id="PF06366">
    <property type="entry name" value="FlhE"/>
    <property type="match status" value="1"/>
</dbReference>
<evidence type="ECO:0000313" key="1">
    <source>
        <dbReference type="EMBL" id="PWC23522.1"/>
    </source>
</evidence>
<protein>
    <recommendedName>
        <fullName evidence="5">Flagellar protein FlhE</fullName>
    </recommendedName>
</protein>
<dbReference type="RefSeq" id="WP_071778492.1">
    <property type="nucleotide sequence ID" value="NZ_CP034036.1"/>
</dbReference>
<accession>A0A2U1UPL8</accession>
<dbReference type="EMBL" id="CP034036">
    <property type="protein sequence ID" value="QCR06176.1"/>
    <property type="molecule type" value="Genomic_DNA"/>
</dbReference>
<proteinExistence type="predicted"/>
<dbReference type="InterPro" id="IPR009420">
    <property type="entry name" value="FlhE"/>
</dbReference>
<evidence type="ECO:0000313" key="3">
    <source>
        <dbReference type="Proteomes" id="UP000295985"/>
    </source>
</evidence>
<evidence type="ECO:0008006" key="5">
    <source>
        <dbReference type="Google" id="ProtNLM"/>
    </source>
</evidence>
<evidence type="ECO:0000313" key="2">
    <source>
        <dbReference type="EMBL" id="QCR06176.1"/>
    </source>
</evidence>
<dbReference type="EMBL" id="QDKK01000023">
    <property type="protein sequence ID" value="PWC23522.1"/>
    <property type="molecule type" value="Genomic_DNA"/>
</dbReference>
<keyword evidence="4" id="KW-1185">Reference proteome</keyword>
<organism evidence="1 3">
    <name type="scientific">Brenneria nigrifluens DSM 30175 = ATCC 13028</name>
    <dbReference type="NCBI Taxonomy" id="1121120"/>
    <lineage>
        <taxon>Bacteria</taxon>
        <taxon>Pseudomonadati</taxon>
        <taxon>Pseudomonadota</taxon>
        <taxon>Gammaproteobacteria</taxon>
        <taxon>Enterobacterales</taxon>
        <taxon>Pectobacteriaceae</taxon>
        <taxon>Brenneria</taxon>
    </lineage>
</organism>
<sequence length="87" mass="9468">MLLANATITTVRYRWGYQFPRPTGLRVLLCNDGGTKCFDVTTVGSGTVNFDGESVSANTPVRFYARVDGTGTMSPLIGEQGQFRSEL</sequence>
<dbReference type="Proteomes" id="UP000303847">
    <property type="component" value="Chromosome"/>
</dbReference>
<dbReference type="Proteomes" id="UP000295985">
    <property type="component" value="Unassembled WGS sequence"/>
</dbReference>
<reference evidence="1 3" key="1">
    <citation type="submission" date="2018-04" db="EMBL/GenBank/DDBJ databases">
        <title>Brenneria corticis sp.nov.</title>
        <authorList>
            <person name="Li Y."/>
        </authorList>
    </citation>
    <scope>NUCLEOTIDE SEQUENCE [LARGE SCALE GENOMIC DNA]</scope>
    <source>
        <strain evidence="1 3">LMG 2694</strain>
    </source>
</reference>
<reference evidence="2 4" key="2">
    <citation type="submission" date="2018-11" db="EMBL/GenBank/DDBJ databases">
        <title>Genome sequences of Brenneria nigrifluens and Brenneria rubrifaciens.</title>
        <authorList>
            <person name="Poret-Peterson A.T."/>
            <person name="McClean A.E."/>
            <person name="Kluepfel D.A."/>
        </authorList>
    </citation>
    <scope>NUCLEOTIDE SEQUENCE [LARGE SCALE GENOMIC DNA]</scope>
    <source>
        <strain evidence="2 4">ATCC 13028</strain>
    </source>
</reference>
<name>A0A2U1UPL8_9GAMM</name>
<dbReference type="OrthoDB" id="6521367at2"/>